<dbReference type="InterPro" id="IPR027417">
    <property type="entry name" value="P-loop_NTPase"/>
</dbReference>
<dbReference type="InterPro" id="IPR001482">
    <property type="entry name" value="T2SS/T4SS_dom"/>
</dbReference>
<dbReference type="SMART" id="SM00382">
    <property type="entry name" value="AAA"/>
    <property type="match status" value="1"/>
</dbReference>
<dbReference type="PROSITE" id="PS00662">
    <property type="entry name" value="T2SP_E"/>
    <property type="match status" value="1"/>
</dbReference>
<dbReference type="InterPro" id="IPR037257">
    <property type="entry name" value="T2SS_E_N_sf"/>
</dbReference>
<dbReference type="GO" id="GO:0005886">
    <property type="term" value="C:plasma membrane"/>
    <property type="evidence" value="ECO:0007669"/>
    <property type="project" value="TreeGrafter"/>
</dbReference>
<evidence type="ECO:0000256" key="1">
    <source>
        <dbReference type="ARBA" id="ARBA00004496"/>
    </source>
</evidence>
<dbReference type="FunFam" id="3.40.50.300:FF:000398">
    <property type="entry name" value="Type IV pilus assembly ATPase PilB"/>
    <property type="match status" value="1"/>
</dbReference>
<dbReference type="Proteomes" id="UP000192907">
    <property type="component" value="Unassembled WGS sequence"/>
</dbReference>
<dbReference type="FunFam" id="3.30.300.160:FF:000002">
    <property type="entry name" value="Type II secretion system protein E"/>
    <property type="match status" value="1"/>
</dbReference>
<comment type="subcellular location">
    <subcellularLocation>
        <location evidence="1">Cytoplasm</location>
    </subcellularLocation>
</comment>
<dbReference type="InterPro" id="IPR013374">
    <property type="entry name" value="ATPase_typ4_pilus-assembl_PilB"/>
</dbReference>
<dbReference type="Gene3D" id="3.30.450.90">
    <property type="match status" value="1"/>
</dbReference>
<dbReference type="AlphaFoldDB" id="A0A1Y6B825"/>
<keyword evidence="4" id="KW-0547">Nucleotide-binding</keyword>
<dbReference type="InterPro" id="IPR003593">
    <property type="entry name" value="AAA+_ATPase"/>
</dbReference>
<keyword evidence="8" id="KW-1185">Reference proteome</keyword>
<dbReference type="CDD" id="cd01129">
    <property type="entry name" value="PulE-GspE-like"/>
    <property type="match status" value="1"/>
</dbReference>
<keyword evidence="3" id="KW-0963">Cytoplasm</keyword>
<dbReference type="EMBL" id="FWZT01000001">
    <property type="protein sequence ID" value="SME89150.1"/>
    <property type="molecule type" value="Genomic_DNA"/>
</dbReference>
<accession>A0A1Y6B825</accession>
<dbReference type="Gene3D" id="3.30.300.160">
    <property type="entry name" value="Type II secretion system, protein E, N-terminal domain"/>
    <property type="match status" value="1"/>
</dbReference>
<keyword evidence="5" id="KW-0067">ATP-binding</keyword>
<evidence type="ECO:0000259" key="6">
    <source>
        <dbReference type="PROSITE" id="PS00662"/>
    </source>
</evidence>
<dbReference type="NCBIfam" id="TIGR02538">
    <property type="entry name" value="type_IV_pilB"/>
    <property type="match status" value="1"/>
</dbReference>
<gene>
    <name evidence="7" type="ORF">SAMN06296036_101236</name>
</gene>
<dbReference type="GO" id="GO:0005524">
    <property type="term" value="F:ATP binding"/>
    <property type="evidence" value="ECO:0007669"/>
    <property type="project" value="UniProtKB-KW"/>
</dbReference>
<dbReference type="STRING" id="1513793.SAMN06296036_101236"/>
<dbReference type="Gene3D" id="3.40.50.300">
    <property type="entry name" value="P-loop containing nucleotide triphosphate hydrolases"/>
    <property type="match status" value="1"/>
</dbReference>
<dbReference type="Pfam" id="PF05157">
    <property type="entry name" value="MshEN"/>
    <property type="match status" value="1"/>
</dbReference>
<sequence>MSNSFKDIITHKLKVPSDVYAKAEALAKEKGILLVHALIRLKSADPKVLLAAYSHCYKIKVADLDAMDIPNNIISLVPPEIARKSRIIPLDRVGNNIIVALENPQNLKQIDLLRFKTGFSAKTVLAGEEQISRAIERYYPVKSMDIDQLSKQKAGTLKHTNAGRAEKRATINEGVSEESGPVIQIVDQILLQCVSRGASDIHIEPYENFLRVRLRIDGALHEIARPPAQFKPPITSRFKIMAGLNIAEKRLPQDGNISVTILNRPIDFRVNTLPTVFGEKIVLRILDKSALNVDLTKLGFEPDDFERFKKSIHQPFGMVLVTGPTGSGKTTTLYSALADLNKVTENIMTAEDPVEFTIDGINQVHINAQIGMTFASALRAFLRQDPDIIMLGEIRDLETGEIAIKAALTGHLVLSTLHTNSAADTIVRLQNMGIESFNLISALNAIVAQRLARKICDGCRIHDQSVKPEYLIELGIPHQEVHKVKAYKGAGCDKCSGAGTRGRVAIHEVMTVSDELRSSIMKGDPAMILKDIAMEDGMRTLRQNALRKMARGEIDVVEVVKSTASDSATEEEGAA</sequence>
<evidence type="ECO:0000313" key="7">
    <source>
        <dbReference type="EMBL" id="SME89150.1"/>
    </source>
</evidence>
<protein>
    <submittedName>
        <fullName evidence="7">Type IV pilus assembly protein PilB</fullName>
    </submittedName>
</protein>
<dbReference type="RefSeq" id="WP_159455059.1">
    <property type="nucleotide sequence ID" value="NZ_FWZT01000001.1"/>
</dbReference>
<dbReference type="GO" id="GO:0005737">
    <property type="term" value="C:cytoplasm"/>
    <property type="evidence" value="ECO:0007669"/>
    <property type="project" value="UniProtKB-SubCell"/>
</dbReference>
<proteinExistence type="inferred from homology"/>
<dbReference type="Pfam" id="PF00437">
    <property type="entry name" value="T2SSE"/>
    <property type="match status" value="1"/>
</dbReference>
<evidence type="ECO:0000313" key="8">
    <source>
        <dbReference type="Proteomes" id="UP000192907"/>
    </source>
</evidence>
<organism evidence="7 8">
    <name type="scientific">Pseudobacteriovorax antillogorgiicola</name>
    <dbReference type="NCBI Taxonomy" id="1513793"/>
    <lineage>
        <taxon>Bacteria</taxon>
        <taxon>Pseudomonadati</taxon>
        <taxon>Bdellovibrionota</taxon>
        <taxon>Oligoflexia</taxon>
        <taxon>Oligoflexales</taxon>
        <taxon>Pseudobacteriovoracaceae</taxon>
        <taxon>Pseudobacteriovorax</taxon>
    </lineage>
</organism>
<dbReference type="InterPro" id="IPR007831">
    <property type="entry name" value="T2SS_GspE_N"/>
</dbReference>
<dbReference type="SUPFAM" id="SSF52540">
    <property type="entry name" value="P-loop containing nucleoside triphosphate hydrolases"/>
    <property type="match status" value="1"/>
</dbReference>
<dbReference type="FunFam" id="3.30.450.90:FF:000001">
    <property type="entry name" value="Type II secretion system ATPase GspE"/>
    <property type="match status" value="1"/>
</dbReference>
<evidence type="ECO:0000256" key="5">
    <source>
        <dbReference type="ARBA" id="ARBA00022840"/>
    </source>
</evidence>
<name>A0A1Y6B825_9BACT</name>
<feature type="domain" description="Bacterial type II secretion system protein E" evidence="6">
    <location>
        <begin position="382"/>
        <end position="396"/>
    </location>
</feature>
<dbReference type="PANTHER" id="PTHR30258">
    <property type="entry name" value="TYPE II SECRETION SYSTEM PROTEIN GSPE-RELATED"/>
    <property type="match status" value="1"/>
</dbReference>
<reference evidence="8" key="1">
    <citation type="submission" date="2017-04" db="EMBL/GenBank/DDBJ databases">
        <authorList>
            <person name="Varghese N."/>
            <person name="Submissions S."/>
        </authorList>
    </citation>
    <scope>NUCLEOTIDE SEQUENCE [LARGE SCALE GENOMIC DNA]</scope>
    <source>
        <strain evidence="8">RKEM611</strain>
    </source>
</reference>
<evidence type="ECO:0000256" key="3">
    <source>
        <dbReference type="ARBA" id="ARBA00022490"/>
    </source>
</evidence>
<evidence type="ECO:0000256" key="2">
    <source>
        <dbReference type="ARBA" id="ARBA00006611"/>
    </source>
</evidence>
<dbReference type="PANTHER" id="PTHR30258:SF1">
    <property type="entry name" value="PROTEIN TRANSPORT PROTEIN HOFB HOMOLOG"/>
    <property type="match status" value="1"/>
</dbReference>
<dbReference type="GO" id="GO:0016887">
    <property type="term" value="F:ATP hydrolysis activity"/>
    <property type="evidence" value="ECO:0007669"/>
    <property type="project" value="InterPro"/>
</dbReference>
<dbReference type="GO" id="GO:0009297">
    <property type="term" value="P:pilus assembly"/>
    <property type="evidence" value="ECO:0007669"/>
    <property type="project" value="InterPro"/>
</dbReference>
<dbReference type="SUPFAM" id="SSF160246">
    <property type="entry name" value="EspE N-terminal domain-like"/>
    <property type="match status" value="1"/>
</dbReference>
<comment type="similarity">
    <text evidence="2">Belongs to the GSP E family.</text>
</comment>
<evidence type="ECO:0000256" key="4">
    <source>
        <dbReference type="ARBA" id="ARBA00022741"/>
    </source>
</evidence>